<dbReference type="InterPro" id="IPR033900">
    <property type="entry name" value="Gram_neg_porin_domain"/>
</dbReference>
<evidence type="ECO:0000259" key="12">
    <source>
        <dbReference type="Pfam" id="PF13609"/>
    </source>
</evidence>
<organism evidence="13 14">
    <name type="scientific">Comamonas odontotermitis</name>
    <dbReference type="NCBI Taxonomy" id="379895"/>
    <lineage>
        <taxon>Bacteria</taxon>
        <taxon>Pseudomonadati</taxon>
        <taxon>Pseudomonadota</taxon>
        <taxon>Betaproteobacteria</taxon>
        <taxon>Burkholderiales</taxon>
        <taxon>Comamonadaceae</taxon>
        <taxon>Comamonas</taxon>
    </lineage>
</organism>
<comment type="subcellular location">
    <subcellularLocation>
        <location evidence="1">Cell outer membrane</location>
        <topology evidence="1">Multi-pass membrane protein</topology>
    </subcellularLocation>
</comment>
<dbReference type="PRINTS" id="PR00184">
    <property type="entry name" value="NEISSPPORIN"/>
</dbReference>
<accession>A0ABR6RAC4</accession>
<evidence type="ECO:0000256" key="1">
    <source>
        <dbReference type="ARBA" id="ARBA00004571"/>
    </source>
</evidence>
<evidence type="ECO:0000256" key="4">
    <source>
        <dbReference type="ARBA" id="ARBA00022452"/>
    </source>
</evidence>
<evidence type="ECO:0000256" key="6">
    <source>
        <dbReference type="ARBA" id="ARBA00022729"/>
    </source>
</evidence>
<evidence type="ECO:0000256" key="5">
    <source>
        <dbReference type="ARBA" id="ARBA00022692"/>
    </source>
</evidence>
<evidence type="ECO:0000313" key="13">
    <source>
        <dbReference type="EMBL" id="MBB6576112.1"/>
    </source>
</evidence>
<protein>
    <submittedName>
        <fullName evidence="13">Porin</fullName>
    </submittedName>
</protein>
<dbReference type="InterPro" id="IPR023614">
    <property type="entry name" value="Porin_dom_sf"/>
</dbReference>
<comment type="caution">
    <text evidence="13">The sequence shown here is derived from an EMBL/GenBank/DDBJ whole genome shotgun (WGS) entry which is preliminary data.</text>
</comment>
<evidence type="ECO:0000256" key="3">
    <source>
        <dbReference type="ARBA" id="ARBA00022448"/>
    </source>
</evidence>
<dbReference type="CDD" id="cd00342">
    <property type="entry name" value="gram_neg_porins"/>
    <property type="match status" value="1"/>
</dbReference>
<gene>
    <name evidence="13" type="ORF">HNP33_000160</name>
</gene>
<feature type="chain" id="PRO_5045517802" evidence="11">
    <location>
        <begin position="20"/>
        <end position="351"/>
    </location>
</feature>
<evidence type="ECO:0000256" key="10">
    <source>
        <dbReference type="ARBA" id="ARBA00023237"/>
    </source>
</evidence>
<dbReference type="InterPro" id="IPR050298">
    <property type="entry name" value="Gram-neg_bact_OMP"/>
</dbReference>
<comment type="subunit">
    <text evidence="2">Homotrimer.</text>
</comment>
<reference evidence="13 14" key="1">
    <citation type="submission" date="2020-08" db="EMBL/GenBank/DDBJ databases">
        <title>Functional genomics of gut bacteria from endangered species of beetles.</title>
        <authorList>
            <person name="Carlos-Shanley C."/>
        </authorList>
    </citation>
    <scope>NUCLEOTIDE SEQUENCE [LARGE SCALE GENOMIC DNA]</scope>
    <source>
        <strain evidence="13 14">S00124</strain>
    </source>
</reference>
<dbReference type="RefSeq" id="WP_184704267.1">
    <property type="nucleotide sequence ID" value="NZ_JACHKZ010000001.1"/>
</dbReference>
<evidence type="ECO:0000313" key="14">
    <source>
        <dbReference type="Proteomes" id="UP000562492"/>
    </source>
</evidence>
<keyword evidence="6 11" id="KW-0732">Signal</keyword>
<dbReference type="Gene3D" id="2.40.160.10">
    <property type="entry name" value="Porin"/>
    <property type="match status" value="1"/>
</dbReference>
<keyword evidence="9" id="KW-0472">Membrane</keyword>
<keyword evidence="8" id="KW-0626">Porin</keyword>
<feature type="signal peptide" evidence="11">
    <location>
        <begin position="1"/>
        <end position="19"/>
    </location>
</feature>
<name>A0ABR6RAC4_9BURK</name>
<keyword evidence="14" id="KW-1185">Reference proteome</keyword>
<keyword evidence="4" id="KW-1134">Transmembrane beta strand</keyword>
<keyword evidence="10" id="KW-0998">Cell outer membrane</keyword>
<feature type="domain" description="Porin" evidence="12">
    <location>
        <begin position="8"/>
        <end position="318"/>
    </location>
</feature>
<evidence type="ECO:0000256" key="7">
    <source>
        <dbReference type="ARBA" id="ARBA00023065"/>
    </source>
</evidence>
<evidence type="ECO:0000256" key="2">
    <source>
        <dbReference type="ARBA" id="ARBA00011233"/>
    </source>
</evidence>
<evidence type="ECO:0000256" key="9">
    <source>
        <dbReference type="ARBA" id="ARBA00023136"/>
    </source>
</evidence>
<dbReference type="EMBL" id="JACHKZ010000001">
    <property type="protein sequence ID" value="MBB6576112.1"/>
    <property type="molecule type" value="Genomic_DNA"/>
</dbReference>
<dbReference type="Proteomes" id="UP000562492">
    <property type="component" value="Unassembled WGS sequence"/>
</dbReference>
<keyword evidence="5" id="KW-0812">Transmembrane</keyword>
<dbReference type="PANTHER" id="PTHR34501">
    <property type="entry name" value="PROTEIN YDDL-RELATED"/>
    <property type="match status" value="1"/>
</dbReference>
<dbReference type="SUPFAM" id="SSF56935">
    <property type="entry name" value="Porins"/>
    <property type="match status" value="1"/>
</dbReference>
<keyword evidence="3" id="KW-0813">Transport</keyword>
<keyword evidence="7" id="KW-0406">Ion transport</keyword>
<dbReference type="PANTHER" id="PTHR34501:SF9">
    <property type="entry name" value="MAJOR OUTER MEMBRANE PROTEIN P.IA"/>
    <property type="match status" value="1"/>
</dbReference>
<dbReference type="Pfam" id="PF13609">
    <property type="entry name" value="Porin_4"/>
    <property type="match status" value="1"/>
</dbReference>
<proteinExistence type="predicted"/>
<sequence>MKKIVIAAGLASLAGAAAAQSKVEIFGVIDTNVTRLSGSGSSSKVGLATGGANISRLGFRGTEDLGGDLKAGFWLEAGLDSDTGAGKAAGTSGLGFNRRSTVSLLGNFGELRLGRDDSATFLSTLIFDPFLTNGVGGTGAFTILGIPGSGTATGGAPIQISNAVSYFLPHNLGGFYGQAQVAFGEHTKSEPNKNQGDYRGLRAGYRQGAFHGALAVGRFYGDSSDNNITASNVGLSYDLGMVKPMLLWASEKRGSLKVTVLQLGATAPLGNGELRASVGHYNTSGSNADWNKIAVGYGYNFSKRTQVYGTLAYLKNKDGSSRAIGVQGLSATGSTLGGKSTGMELGIRHFF</sequence>
<dbReference type="InterPro" id="IPR002299">
    <property type="entry name" value="Porin_Neis"/>
</dbReference>
<evidence type="ECO:0000256" key="11">
    <source>
        <dbReference type="SAM" id="SignalP"/>
    </source>
</evidence>
<evidence type="ECO:0000256" key="8">
    <source>
        <dbReference type="ARBA" id="ARBA00023114"/>
    </source>
</evidence>